<keyword evidence="2" id="KW-1185">Reference proteome</keyword>
<proteinExistence type="predicted"/>
<sequence length="79" mass="8889">MRSEMAMTVNFSELLEAFEFVNSGGGGENTAYLCKETGKIYWHSDWADDVEELPDDVEDSGRYIPSRTSANSISANRWC</sequence>
<evidence type="ECO:0000313" key="1">
    <source>
        <dbReference type="EMBL" id="SIT60037.1"/>
    </source>
</evidence>
<protein>
    <submittedName>
        <fullName evidence="1">Uncharacterized protein</fullName>
    </submittedName>
</protein>
<reference evidence="2" key="1">
    <citation type="submission" date="2017-01" db="EMBL/GenBank/DDBJ databases">
        <authorList>
            <person name="Brunel B."/>
        </authorList>
    </citation>
    <scope>NUCLEOTIDE SEQUENCE [LARGE SCALE GENOMIC DNA]</scope>
</reference>
<dbReference type="AlphaFoldDB" id="A0A1R3VJF1"/>
<accession>A0A1R3VJF1</accession>
<gene>
    <name evidence="1" type="ORF">BQ8794_90202</name>
</gene>
<name>A0A1R3VJF1_9HYPH</name>
<dbReference type="EMBL" id="FTPD01000082">
    <property type="protein sequence ID" value="SIT60037.1"/>
    <property type="molecule type" value="Genomic_DNA"/>
</dbReference>
<dbReference type="STRING" id="1631249.BQ8794_90202"/>
<evidence type="ECO:0000313" key="2">
    <source>
        <dbReference type="Proteomes" id="UP000188388"/>
    </source>
</evidence>
<organism evidence="1 2">
    <name type="scientific">Mesorhizobium prunaredense</name>
    <dbReference type="NCBI Taxonomy" id="1631249"/>
    <lineage>
        <taxon>Bacteria</taxon>
        <taxon>Pseudomonadati</taxon>
        <taxon>Pseudomonadota</taxon>
        <taxon>Alphaproteobacteria</taxon>
        <taxon>Hyphomicrobiales</taxon>
        <taxon>Phyllobacteriaceae</taxon>
        <taxon>Mesorhizobium</taxon>
    </lineage>
</organism>
<dbReference type="Proteomes" id="UP000188388">
    <property type="component" value="Unassembled WGS sequence"/>
</dbReference>